<keyword evidence="1" id="KW-0812">Transmembrane</keyword>
<keyword evidence="1" id="KW-0472">Membrane</keyword>
<proteinExistence type="predicted"/>
<dbReference type="PANTHER" id="PTHR23028:SF53">
    <property type="entry name" value="ACYL_TRANSF_3 DOMAIN-CONTAINING PROTEIN"/>
    <property type="match status" value="1"/>
</dbReference>
<feature type="transmembrane region" description="Helical" evidence="1">
    <location>
        <begin position="46"/>
        <end position="68"/>
    </location>
</feature>
<dbReference type="EMBL" id="LANJ01000021">
    <property type="protein sequence ID" value="KKC36569.1"/>
    <property type="molecule type" value="Genomic_DNA"/>
</dbReference>
<evidence type="ECO:0000259" key="3">
    <source>
        <dbReference type="Pfam" id="PF19040"/>
    </source>
</evidence>
<dbReference type="Pfam" id="PF01757">
    <property type="entry name" value="Acyl_transf_3"/>
    <property type="match status" value="1"/>
</dbReference>
<dbReference type="GO" id="GO:0016020">
    <property type="term" value="C:membrane"/>
    <property type="evidence" value="ECO:0007669"/>
    <property type="project" value="TreeGrafter"/>
</dbReference>
<dbReference type="AlphaFoldDB" id="A0A0F5Q981"/>
<dbReference type="GO" id="GO:0009103">
    <property type="term" value="P:lipopolysaccharide biosynthetic process"/>
    <property type="evidence" value="ECO:0007669"/>
    <property type="project" value="TreeGrafter"/>
</dbReference>
<evidence type="ECO:0000256" key="1">
    <source>
        <dbReference type="SAM" id="Phobius"/>
    </source>
</evidence>
<dbReference type="Proteomes" id="UP000033411">
    <property type="component" value="Unassembled WGS sequence"/>
</dbReference>
<dbReference type="InterPro" id="IPR002656">
    <property type="entry name" value="Acyl_transf_3_dom"/>
</dbReference>
<keyword evidence="5" id="KW-1185">Reference proteome</keyword>
<evidence type="ECO:0000313" key="4">
    <source>
        <dbReference type="EMBL" id="KKC36569.1"/>
    </source>
</evidence>
<feature type="transmembrane region" description="Helical" evidence="1">
    <location>
        <begin position="89"/>
        <end position="109"/>
    </location>
</feature>
<sequence>MNLDKAKAAKSGKSETLAYQPFVDGLRAISILAVVLYHVGLPGVPGGFVGVDVFFVISGYLIISQIVAGVERGSFSMAGFWARRALRILPPYLLVILVSLAIAPFVLVMPGEFKDFSEQVIWSAGMVVNHLFLGQGGYFEASADLKPLQHLWSLAVEEQFYVVAPLLIGGLWWLSRHMGGQALRVGVSALLFVLSLALCIYWTGGGDGTNYAFYVMPLRAWEFIAGGAVGFVVPYLARLPKPVTSGLTAIGLAMILGSVALFTAVTPFPSFWAAIPALGAALLIAGGVAHPAGLVARGLTWRPMMWIGLISYAWYLWHWPLLAFMRVHNFGEKVLLWDVAMGALSFVLAIGTHLWIERPIREWRQRTRVRMDWRPVLVGGAACAAVAVSGFGYANFAVPPELGEYQNVDPILRTGDKCRLNLSDPNDECAIERKAELGLVFGDSHALIERPLFNTIAHTFGAQVASIGSNRCAPLLGVDILNDATEACDENKLDGIAAISSGHYPAQFAILAARWAAYAKSPDPTAGGEQGWLLAEPGQVLPSDQPKALYIKGLRESITALEGAGVKRILVQGPVPEWLRRAPECIARADAMRVDRATNCGLPRAEVEERRADVVAWIKEALEVFPEVRFIDPLDVFCDATTCRPYDGQVLLFSDDDHMSEAGQARVFRAFETDFLWAFRG</sequence>
<reference evidence="4 5" key="1">
    <citation type="submission" date="2015-03" db="EMBL/GenBank/DDBJ databases">
        <authorList>
            <person name="Lepp D."/>
            <person name="Hassan Y.I."/>
            <person name="Li X.-Z."/>
            <person name="Zhou T."/>
        </authorList>
    </citation>
    <scope>NUCLEOTIDE SEQUENCE [LARGE SCALE GENOMIC DNA]</scope>
    <source>
        <strain evidence="4 5">E84</strain>
    </source>
</reference>
<feature type="transmembrane region" description="Helical" evidence="1">
    <location>
        <begin position="21"/>
        <end position="40"/>
    </location>
</feature>
<feature type="transmembrane region" description="Helical" evidence="1">
    <location>
        <begin position="182"/>
        <end position="203"/>
    </location>
</feature>
<gene>
    <name evidence="4" type="ORF">WH87_14035</name>
</gene>
<dbReference type="InterPro" id="IPR043968">
    <property type="entry name" value="SGNH"/>
</dbReference>
<feature type="transmembrane region" description="Helical" evidence="1">
    <location>
        <begin position="304"/>
        <end position="322"/>
    </location>
</feature>
<dbReference type="GO" id="GO:0016747">
    <property type="term" value="F:acyltransferase activity, transferring groups other than amino-acyl groups"/>
    <property type="evidence" value="ECO:0007669"/>
    <property type="project" value="InterPro"/>
</dbReference>
<evidence type="ECO:0000313" key="5">
    <source>
        <dbReference type="Proteomes" id="UP000033411"/>
    </source>
</evidence>
<feature type="transmembrane region" description="Helical" evidence="1">
    <location>
        <begin position="334"/>
        <end position="356"/>
    </location>
</feature>
<dbReference type="STRING" id="1293439.WH87_14035"/>
<accession>A0A0F5Q981</accession>
<dbReference type="InterPro" id="IPR050879">
    <property type="entry name" value="Acyltransferase_3"/>
</dbReference>
<evidence type="ECO:0008006" key="6">
    <source>
        <dbReference type="Google" id="ProtNLM"/>
    </source>
</evidence>
<dbReference type="PANTHER" id="PTHR23028">
    <property type="entry name" value="ACETYLTRANSFERASE"/>
    <property type="match status" value="1"/>
</dbReference>
<feature type="transmembrane region" description="Helical" evidence="1">
    <location>
        <begin position="376"/>
        <end position="396"/>
    </location>
</feature>
<feature type="domain" description="SGNH" evidence="3">
    <location>
        <begin position="424"/>
        <end position="672"/>
    </location>
</feature>
<protein>
    <recommendedName>
        <fullName evidence="6">Acyltransferase</fullName>
    </recommendedName>
</protein>
<dbReference type="RefSeq" id="WP_046140936.1">
    <property type="nucleotide sequence ID" value="NZ_LANJ01000021.1"/>
</dbReference>
<dbReference type="PATRIC" id="fig|1293439.3.peg.2544"/>
<dbReference type="Pfam" id="PF19040">
    <property type="entry name" value="SGNH"/>
    <property type="match status" value="1"/>
</dbReference>
<feature type="transmembrane region" description="Helical" evidence="1">
    <location>
        <begin position="244"/>
        <end position="265"/>
    </location>
</feature>
<dbReference type="OrthoDB" id="9796461at2"/>
<feature type="transmembrane region" description="Helical" evidence="1">
    <location>
        <begin position="218"/>
        <end position="237"/>
    </location>
</feature>
<evidence type="ECO:0000259" key="2">
    <source>
        <dbReference type="Pfam" id="PF01757"/>
    </source>
</evidence>
<comment type="caution">
    <text evidence="4">The sequence shown here is derived from an EMBL/GenBank/DDBJ whole genome shotgun (WGS) entry which is preliminary data.</text>
</comment>
<organism evidence="4 5">
    <name type="scientific">Devosia epidermidihirudinis</name>
    <dbReference type="NCBI Taxonomy" id="1293439"/>
    <lineage>
        <taxon>Bacteria</taxon>
        <taxon>Pseudomonadati</taxon>
        <taxon>Pseudomonadota</taxon>
        <taxon>Alphaproteobacteria</taxon>
        <taxon>Hyphomicrobiales</taxon>
        <taxon>Devosiaceae</taxon>
        <taxon>Devosia</taxon>
    </lineage>
</organism>
<keyword evidence="1" id="KW-1133">Transmembrane helix</keyword>
<feature type="domain" description="Acyltransferase 3" evidence="2">
    <location>
        <begin position="22"/>
        <end position="350"/>
    </location>
</feature>
<feature type="transmembrane region" description="Helical" evidence="1">
    <location>
        <begin position="271"/>
        <end position="292"/>
    </location>
</feature>
<feature type="transmembrane region" description="Helical" evidence="1">
    <location>
        <begin position="159"/>
        <end position="175"/>
    </location>
</feature>
<name>A0A0F5Q981_9HYPH</name>